<dbReference type="InterPro" id="IPR026444">
    <property type="entry name" value="Secre_tail"/>
</dbReference>
<dbReference type="InterPro" id="IPR013783">
    <property type="entry name" value="Ig-like_fold"/>
</dbReference>
<dbReference type="Proteomes" id="UP001210231">
    <property type="component" value="Unassembled WGS sequence"/>
</dbReference>
<reference evidence="2 3" key="1">
    <citation type="submission" date="2022-12" db="EMBL/GenBank/DDBJ databases">
        <title>Chitinophagaceae gen. sp. nov., a new member of the family Chitinophagaceae, isolated from soil in a chemical factory.</title>
        <authorList>
            <person name="Ke Z."/>
        </authorList>
    </citation>
    <scope>NUCLEOTIDE SEQUENCE [LARGE SCALE GENOMIC DNA]</scope>
    <source>
        <strain evidence="2 3">LY-5</strain>
    </source>
</reference>
<evidence type="ECO:0000313" key="3">
    <source>
        <dbReference type="Proteomes" id="UP001210231"/>
    </source>
</evidence>
<dbReference type="RefSeq" id="WP_407032976.1">
    <property type="nucleotide sequence ID" value="NZ_JAQGEF010000037.1"/>
</dbReference>
<comment type="caution">
    <text evidence="2">The sequence shown here is derived from an EMBL/GenBank/DDBJ whole genome shotgun (WGS) entry which is preliminary data.</text>
</comment>
<dbReference type="NCBIfam" id="TIGR04183">
    <property type="entry name" value="Por_Secre_tail"/>
    <property type="match status" value="1"/>
</dbReference>
<dbReference type="Pfam" id="PF18962">
    <property type="entry name" value="Por_Secre_tail"/>
    <property type="match status" value="1"/>
</dbReference>
<feature type="non-terminal residue" evidence="2">
    <location>
        <position position="1"/>
    </location>
</feature>
<name>A0ABT4UP90_9BACT</name>
<evidence type="ECO:0000313" key="2">
    <source>
        <dbReference type="EMBL" id="MDA3616646.1"/>
    </source>
</evidence>
<proteinExistence type="predicted"/>
<dbReference type="EMBL" id="JAQGEF010000037">
    <property type="protein sequence ID" value="MDA3616646.1"/>
    <property type="molecule type" value="Genomic_DNA"/>
</dbReference>
<evidence type="ECO:0000259" key="1">
    <source>
        <dbReference type="Pfam" id="PF18962"/>
    </source>
</evidence>
<dbReference type="Gene3D" id="2.60.40.10">
    <property type="entry name" value="Immunoglobulins"/>
    <property type="match status" value="1"/>
</dbReference>
<sequence>ATYTITWSTVLPIVLNNFYATAITCNKAHLNWHASNAVNFTHFEIEKSVDGISYANLATIPYNEVESKYSFYDNQLSNGNTYYRLKLVDADGTFKYSKIMVIKSSCNSKNISVFPNPLTTDVVNITGLNGKVQLELCDISGKIISRQTSSNYQERIDMAGLSSGIYILKVIDKNGRLIQSVRINKLK</sequence>
<feature type="domain" description="Secretion system C-terminal sorting" evidence="1">
    <location>
        <begin position="113"/>
        <end position="179"/>
    </location>
</feature>
<keyword evidence="3" id="KW-1185">Reference proteome</keyword>
<gene>
    <name evidence="2" type="ORF">O3P16_17680</name>
</gene>
<accession>A0ABT4UP90</accession>
<protein>
    <submittedName>
        <fullName evidence="2">T9SS type A sorting domain-containing protein</fullName>
    </submittedName>
</protein>
<organism evidence="2 3">
    <name type="scientific">Polluticaenibacter yanchengensis</name>
    <dbReference type="NCBI Taxonomy" id="3014562"/>
    <lineage>
        <taxon>Bacteria</taxon>
        <taxon>Pseudomonadati</taxon>
        <taxon>Bacteroidota</taxon>
        <taxon>Chitinophagia</taxon>
        <taxon>Chitinophagales</taxon>
        <taxon>Chitinophagaceae</taxon>
        <taxon>Polluticaenibacter</taxon>
    </lineage>
</organism>